<dbReference type="Proteomes" id="UP001176941">
    <property type="component" value="Chromosome 7"/>
</dbReference>
<proteinExistence type="predicted"/>
<evidence type="ECO:0000313" key="3">
    <source>
        <dbReference type="Proteomes" id="UP001176941"/>
    </source>
</evidence>
<dbReference type="EMBL" id="OX459943">
    <property type="protein sequence ID" value="CAI9178283.1"/>
    <property type="molecule type" value="Genomic_DNA"/>
</dbReference>
<feature type="region of interest" description="Disordered" evidence="1">
    <location>
        <begin position="1"/>
        <end position="50"/>
    </location>
</feature>
<gene>
    <name evidence="2" type="ORF">MRATA1EN1_LOCUS27245</name>
</gene>
<organism evidence="2 3">
    <name type="scientific">Rangifer tarandus platyrhynchus</name>
    <name type="common">Svalbard reindeer</name>
    <dbReference type="NCBI Taxonomy" id="3082113"/>
    <lineage>
        <taxon>Eukaryota</taxon>
        <taxon>Metazoa</taxon>
        <taxon>Chordata</taxon>
        <taxon>Craniata</taxon>
        <taxon>Vertebrata</taxon>
        <taxon>Euteleostomi</taxon>
        <taxon>Mammalia</taxon>
        <taxon>Eutheria</taxon>
        <taxon>Laurasiatheria</taxon>
        <taxon>Artiodactyla</taxon>
        <taxon>Ruminantia</taxon>
        <taxon>Pecora</taxon>
        <taxon>Cervidae</taxon>
        <taxon>Odocoileinae</taxon>
        <taxon>Rangifer</taxon>
    </lineage>
</organism>
<sequence length="114" mass="12000">MERKARPQLQCWGPREGSGCGEDADPAGNASGAEAGSGDGPPVLPEPSTALARLDPSWACTTHHACKDLPGLAKADGQLPTLMGPLHVDFGGEEMDLASEPQRMHTLIWPQLHP</sequence>
<accession>A0ABN8ZWE8</accession>
<evidence type="ECO:0000313" key="2">
    <source>
        <dbReference type="EMBL" id="CAI9178283.1"/>
    </source>
</evidence>
<protein>
    <submittedName>
        <fullName evidence="2">Uncharacterized protein</fullName>
    </submittedName>
</protein>
<reference evidence="2" key="1">
    <citation type="submission" date="2023-04" db="EMBL/GenBank/DDBJ databases">
        <authorList>
            <consortium name="ELIXIR-Norway"/>
        </authorList>
    </citation>
    <scope>NUCLEOTIDE SEQUENCE [LARGE SCALE GENOMIC DNA]</scope>
</reference>
<evidence type="ECO:0000256" key="1">
    <source>
        <dbReference type="SAM" id="MobiDB-lite"/>
    </source>
</evidence>
<name>A0ABN8ZWE8_RANTA</name>
<feature type="compositionally biased region" description="Low complexity" evidence="1">
    <location>
        <begin position="27"/>
        <end position="36"/>
    </location>
</feature>
<keyword evidence="3" id="KW-1185">Reference proteome</keyword>